<feature type="region of interest" description="Disordered" evidence="1">
    <location>
        <begin position="339"/>
        <end position="360"/>
    </location>
</feature>
<feature type="transmembrane region" description="Helical" evidence="2">
    <location>
        <begin position="14"/>
        <end position="31"/>
    </location>
</feature>
<proteinExistence type="predicted"/>
<gene>
    <name evidence="3" type="ORF">COT62_00155</name>
</gene>
<feature type="transmembrane region" description="Helical" evidence="2">
    <location>
        <begin position="218"/>
        <end position="250"/>
    </location>
</feature>
<keyword evidence="2" id="KW-0812">Transmembrane</keyword>
<evidence type="ECO:0000256" key="2">
    <source>
        <dbReference type="SAM" id="Phobius"/>
    </source>
</evidence>
<dbReference type="PANTHER" id="PTHR37422:SF13">
    <property type="entry name" value="LIPOPOLYSACCHARIDE BIOSYNTHESIS PROTEIN PA4999-RELATED"/>
    <property type="match status" value="1"/>
</dbReference>
<feature type="transmembrane region" description="Helical" evidence="2">
    <location>
        <begin position="525"/>
        <end position="546"/>
    </location>
</feature>
<keyword evidence="2" id="KW-0472">Membrane</keyword>
<evidence type="ECO:0008006" key="5">
    <source>
        <dbReference type="Google" id="ProtNLM"/>
    </source>
</evidence>
<dbReference type="EMBL" id="PEZG01000005">
    <property type="protein sequence ID" value="PIS16098.1"/>
    <property type="molecule type" value="Genomic_DNA"/>
</dbReference>
<feature type="transmembrane region" description="Helical" evidence="2">
    <location>
        <begin position="43"/>
        <end position="64"/>
    </location>
</feature>
<dbReference type="AlphaFoldDB" id="A0A2H0WVZ5"/>
<accession>A0A2H0WVZ5</accession>
<comment type="caution">
    <text evidence="3">The sequence shown here is derived from an EMBL/GenBank/DDBJ whole genome shotgun (WGS) entry which is preliminary data.</text>
</comment>
<evidence type="ECO:0000256" key="1">
    <source>
        <dbReference type="SAM" id="MobiDB-lite"/>
    </source>
</evidence>
<dbReference type="InterPro" id="IPR051533">
    <property type="entry name" value="WaaL-like"/>
</dbReference>
<keyword evidence="2" id="KW-1133">Transmembrane helix</keyword>
<organism evidence="3 4">
    <name type="scientific">Candidatus Roizmanbacteria bacterium CG09_land_8_20_14_0_10_41_9</name>
    <dbReference type="NCBI Taxonomy" id="1974850"/>
    <lineage>
        <taxon>Bacteria</taxon>
        <taxon>Candidatus Roizmaniibacteriota</taxon>
    </lineage>
</organism>
<feature type="transmembrane region" description="Helical" evidence="2">
    <location>
        <begin position="493"/>
        <end position="513"/>
    </location>
</feature>
<evidence type="ECO:0000313" key="3">
    <source>
        <dbReference type="EMBL" id="PIS16098.1"/>
    </source>
</evidence>
<reference evidence="4" key="1">
    <citation type="submission" date="2017-09" db="EMBL/GenBank/DDBJ databases">
        <title>Depth-based differentiation of microbial function through sediment-hosted aquifers and enrichment of novel symbionts in the deep terrestrial subsurface.</title>
        <authorList>
            <person name="Probst A.J."/>
            <person name="Ladd B."/>
            <person name="Jarett J.K."/>
            <person name="Geller-Mcgrath D.E."/>
            <person name="Sieber C.M.K."/>
            <person name="Emerson J.B."/>
            <person name="Anantharaman K."/>
            <person name="Thomas B.C."/>
            <person name="Malmstrom R."/>
            <person name="Stieglmeier M."/>
            <person name="Klingl A."/>
            <person name="Woyke T."/>
            <person name="Ryan C.M."/>
            <person name="Banfield J.F."/>
        </authorList>
    </citation>
    <scope>NUCLEOTIDE SEQUENCE [LARGE SCALE GENOMIC DNA]</scope>
</reference>
<feature type="transmembrane region" description="Helical" evidence="2">
    <location>
        <begin position="76"/>
        <end position="102"/>
    </location>
</feature>
<feature type="transmembrane region" description="Helical" evidence="2">
    <location>
        <begin position="194"/>
        <end position="211"/>
    </location>
</feature>
<feature type="transmembrane region" description="Helical" evidence="2">
    <location>
        <begin position="135"/>
        <end position="154"/>
    </location>
</feature>
<evidence type="ECO:0000313" key="4">
    <source>
        <dbReference type="Proteomes" id="UP000231198"/>
    </source>
</evidence>
<sequence>MKKLSPLLKKIDDNLIKILFSVFIFIVPLYPKLPIRMVNYTYIAVRAEDFYIVFLCLAFAIQFIRKKVSFKLNLNIFLFLFLMFWVSCFASVLYGLSIRAIIINHLGYLHALRRIEYMCVFFIAASLITSKNEFFYYLKLILSVFLIVSVYGIGQKFLGWPAVQTMNPEYAKGYLLFLTPEARVSSTFAGHYDLAAYLVFLMPILLGYFFFRSQIRYFVWFCISLFTLILTASRISYGAYIISVFLFLLAFKKFKYFLIVFVLTALLTVSSKNLTSRIERTFQVKQIFVNQQTGHVIVPQKITTKEVPAGTFFIELKPQATGTTSSGVEISTDESKLAASGSAVASKTKTGTKEMPKSKKAPNPVEVMIASIAAQLNLVKTTICGFLFPTQPYTKSDADEQLVKQKIKEDIRWEASRSGTKLTEEDENRMIASIAAGLKPITTVVSDISFATRIQVEWPRAIMAFLKSPILGTGPSSITEATDNDFLRWLGELGLLGTTLFLVILGLIAKNILSYTLKLKGEIRLIYFGFLFGLGALLFNATYIDVFEASKLAFQFWITSGIFVGSTKFIVKRK</sequence>
<dbReference type="Proteomes" id="UP000231198">
    <property type="component" value="Unassembled WGS sequence"/>
</dbReference>
<protein>
    <recommendedName>
        <fullName evidence="5">O-antigen ligase domain-containing protein</fullName>
    </recommendedName>
</protein>
<name>A0A2H0WVZ5_9BACT</name>
<dbReference type="PANTHER" id="PTHR37422">
    <property type="entry name" value="TEICHURONIC ACID BIOSYNTHESIS PROTEIN TUAE"/>
    <property type="match status" value="1"/>
</dbReference>
<feature type="transmembrane region" description="Helical" evidence="2">
    <location>
        <begin position="552"/>
        <end position="571"/>
    </location>
</feature>